<gene>
    <name evidence="8" type="ORF">PPSC2_16120</name>
</gene>
<dbReference type="InterPro" id="IPR013785">
    <property type="entry name" value="Aldolase_TIM"/>
</dbReference>
<dbReference type="CDD" id="cd01335">
    <property type="entry name" value="Radical_SAM"/>
    <property type="match status" value="1"/>
</dbReference>
<dbReference type="SUPFAM" id="SSF102114">
    <property type="entry name" value="Radical SAM enzymes"/>
    <property type="match status" value="1"/>
</dbReference>
<evidence type="ECO:0000256" key="5">
    <source>
        <dbReference type="ARBA" id="ARBA00023004"/>
    </source>
</evidence>
<dbReference type="PROSITE" id="PS51918">
    <property type="entry name" value="RADICAL_SAM"/>
    <property type="match status" value="1"/>
</dbReference>
<dbReference type="PANTHER" id="PTHR43787">
    <property type="entry name" value="FEMO COFACTOR BIOSYNTHESIS PROTEIN NIFB-RELATED"/>
    <property type="match status" value="1"/>
</dbReference>
<evidence type="ECO:0000256" key="1">
    <source>
        <dbReference type="ARBA" id="ARBA00001966"/>
    </source>
</evidence>
<dbReference type="HOGENOM" id="CLU_009273_3_1_9"/>
<keyword evidence="5" id="KW-0408">Iron</keyword>
<dbReference type="InterPro" id="IPR058240">
    <property type="entry name" value="rSAM_sf"/>
</dbReference>
<accession>E3E9C8</accession>
<evidence type="ECO:0000256" key="4">
    <source>
        <dbReference type="ARBA" id="ARBA00022723"/>
    </source>
</evidence>
<keyword evidence="3" id="KW-0949">S-adenosyl-L-methionine</keyword>
<comment type="cofactor">
    <cofactor evidence="1">
        <name>[4Fe-4S] cluster</name>
        <dbReference type="ChEBI" id="CHEBI:49883"/>
    </cofactor>
</comment>
<dbReference type="KEGG" id="ppm:PPSC2_16120"/>
<evidence type="ECO:0000313" key="9">
    <source>
        <dbReference type="Proteomes" id="UP000006868"/>
    </source>
</evidence>
<dbReference type="Gene3D" id="3.20.20.70">
    <property type="entry name" value="Aldolase class I"/>
    <property type="match status" value="1"/>
</dbReference>
<keyword evidence="6" id="KW-0411">Iron-sulfur</keyword>
<name>E3E9C8_PAEPS</name>
<dbReference type="Pfam" id="PF04055">
    <property type="entry name" value="Radical_SAM"/>
    <property type="match status" value="1"/>
</dbReference>
<dbReference type="GO" id="GO:0046872">
    <property type="term" value="F:metal ion binding"/>
    <property type="evidence" value="ECO:0007669"/>
    <property type="project" value="UniProtKB-KW"/>
</dbReference>
<organism evidence="8 9">
    <name type="scientific">Paenibacillus polymyxa (strain SC2)</name>
    <name type="common">Bacillus polymyxa</name>
    <dbReference type="NCBI Taxonomy" id="886882"/>
    <lineage>
        <taxon>Bacteria</taxon>
        <taxon>Bacillati</taxon>
        <taxon>Bacillota</taxon>
        <taxon>Bacilli</taxon>
        <taxon>Bacillales</taxon>
        <taxon>Paenibacillaceae</taxon>
        <taxon>Paenibacillus</taxon>
    </lineage>
</organism>
<sequence length="323" mass="36887">MLDKSGILSYLVSNEIQELIILPTEQCNFRCTYCYEDFKMKRMSPETIQAIKKFLTRRVPQLKHLTISWFGGEPLLAKDILLNISEHAQKLSTKNNLTSYLISITTNGYLLSPSIFNELVNVGITKYQITLDGPKEIHNQTRKKVNTEGSFDTVWNNLLAIKESNLNVFVTIRVHLFHENLPYIPDFLELLKKHFYSDQRFKILLKPIAQFGGKNEEHPKIIEKSKHNKVIQPLEEIIHGKTAPRKNSNELEICYAARPNSLVIRSDGSLGKCTVALNDEKNNIGYITNDGTLKISQERLAPWLKGLLTLNKSDLGCPKHSII</sequence>
<keyword evidence="2" id="KW-0004">4Fe-4S</keyword>
<dbReference type="eggNOG" id="COG0641">
    <property type="taxonomic scope" value="Bacteria"/>
</dbReference>
<dbReference type="GO" id="GO:0051539">
    <property type="term" value="F:4 iron, 4 sulfur cluster binding"/>
    <property type="evidence" value="ECO:0007669"/>
    <property type="project" value="UniProtKB-KW"/>
</dbReference>
<feature type="domain" description="Radical SAM core" evidence="7">
    <location>
        <begin position="12"/>
        <end position="241"/>
    </location>
</feature>
<evidence type="ECO:0000256" key="2">
    <source>
        <dbReference type="ARBA" id="ARBA00022485"/>
    </source>
</evidence>
<dbReference type="EMBL" id="CP002213">
    <property type="protein sequence ID" value="ADO57401.1"/>
    <property type="molecule type" value="Genomic_DNA"/>
</dbReference>
<dbReference type="GO" id="GO:0003824">
    <property type="term" value="F:catalytic activity"/>
    <property type="evidence" value="ECO:0007669"/>
    <property type="project" value="InterPro"/>
</dbReference>
<dbReference type="AlphaFoldDB" id="E3E9C8"/>
<dbReference type="SFLD" id="SFLDS00029">
    <property type="entry name" value="Radical_SAM"/>
    <property type="match status" value="1"/>
</dbReference>
<evidence type="ECO:0000256" key="6">
    <source>
        <dbReference type="ARBA" id="ARBA00023014"/>
    </source>
</evidence>
<protein>
    <submittedName>
        <fullName evidence="8">Radical SAM protein</fullName>
    </submittedName>
</protein>
<dbReference type="RefSeq" id="WP_013371987.1">
    <property type="nucleotide sequence ID" value="NC_014622.2"/>
</dbReference>
<dbReference type="PANTHER" id="PTHR43787:SF3">
    <property type="entry name" value="ARYLSULFATASE REGULATORY PROTEIN"/>
    <property type="match status" value="1"/>
</dbReference>
<dbReference type="SFLD" id="SFLDG01067">
    <property type="entry name" value="SPASM/twitch_domain_containing"/>
    <property type="match status" value="1"/>
</dbReference>
<dbReference type="InterPro" id="IPR007197">
    <property type="entry name" value="rSAM"/>
</dbReference>
<dbReference type="PATRIC" id="fig|886882.15.peg.3443"/>
<evidence type="ECO:0000313" key="8">
    <source>
        <dbReference type="EMBL" id="ADO57401.1"/>
    </source>
</evidence>
<evidence type="ECO:0000256" key="3">
    <source>
        <dbReference type="ARBA" id="ARBA00022691"/>
    </source>
</evidence>
<proteinExistence type="predicted"/>
<dbReference type="OrthoDB" id="9808591at2"/>
<keyword evidence="4" id="KW-0479">Metal-binding</keyword>
<reference evidence="8 9" key="1">
    <citation type="journal article" date="2011" name="J. Bacteriol.">
        <title>Complete genome sequence of Paenibacillus polymyxa SC2, a strain of plant growth-promoting Rhizobacterium with broad-spectrum antimicrobial activity.</title>
        <authorList>
            <person name="Ma M."/>
            <person name="Wang C."/>
            <person name="Ding Y."/>
            <person name="Li L."/>
            <person name="Shen D."/>
            <person name="Jiang X."/>
            <person name="Guan D."/>
            <person name="Cao F."/>
            <person name="Chen H."/>
            <person name="Feng R."/>
            <person name="Wang X."/>
            <person name="Ge Y."/>
            <person name="Yao L."/>
            <person name="Bing X."/>
            <person name="Yang X."/>
            <person name="Li J."/>
            <person name="Du B."/>
        </authorList>
    </citation>
    <scope>NUCLEOTIDE SEQUENCE [LARGE SCALE GENOMIC DNA]</scope>
    <source>
        <strain evidence="8 9">SC2</strain>
    </source>
</reference>
<dbReference type="Proteomes" id="UP000006868">
    <property type="component" value="Chromosome"/>
</dbReference>
<evidence type="ECO:0000259" key="7">
    <source>
        <dbReference type="PROSITE" id="PS51918"/>
    </source>
</evidence>
<dbReference type="UniPathway" id="UPA00782"/>